<evidence type="ECO:0000259" key="1">
    <source>
        <dbReference type="Pfam" id="PF05685"/>
    </source>
</evidence>
<dbReference type="PANTHER" id="PTHR36558">
    <property type="entry name" value="GLR1098 PROTEIN"/>
    <property type="match status" value="1"/>
</dbReference>
<dbReference type="PANTHER" id="PTHR36558:SF1">
    <property type="entry name" value="RESTRICTION ENDONUCLEASE DOMAIN-CONTAINING PROTEIN-RELATED"/>
    <property type="match status" value="1"/>
</dbReference>
<dbReference type="InterPro" id="IPR012296">
    <property type="entry name" value="Nuclease_put_TT1808"/>
</dbReference>
<comment type="caution">
    <text evidence="2">The sequence shown here is derived from an EMBL/GenBank/DDBJ whole genome shotgun (WGS) entry which is preliminary data.</text>
</comment>
<dbReference type="SUPFAM" id="SSF52980">
    <property type="entry name" value="Restriction endonuclease-like"/>
    <property type="match status" value="1"/>
</dbReference>
<reference evidence="2" key="1">
    <citation type="submission" date="2020-10" db="EMBL/GenBank/DDBJ databases">
        <authorList>
            <person name="Castelo-Branco R."/>
            <person name="Eusebio N."/>
            <person name="Adriana R."/>
            <person name="Vieira A."/>
            <person name="Brugerolle De Fraissinette N."/>
            <person name="Rezende De Castro R."/>
            <person name="Schneider M.P."/>
            <person name="Vasconcelos V."/>
            <person name="Leao P.N."/>
        </authorList>
    </citation>
    <scope>NUCLEOTIDE SEQUENCE</scope>
    <source>
        <strain evidence="2">LEGE 11480</strain>
    </source>
</reference>
<keyword evidence="2" id="KW-0255">Endonuclease</keyword>
<dbReference type="RefSeq" id="WP_264325679.1">
    <property type="nucleotide sequence ID" value="NZ_JADEXQ010000046.1"/>
</dbReference>
<dbReference type="Proteomes" id="UP000625316">
    <property type="component" value="Unassembled WGS sequence"/>
</dbReference>
<dbReference type="Gene3D" id="3.90.1570.10">
    <property type="entry name" value="tt1808, chain A"/>
    <property type="match status" value="1"/>
</dbReference>
<keyword evidence="2" id="KW-0378">Hydrolase</keyword>
<protein>
    <submittedName>
        <fullName evidence="2">Uma2 family endonuclease</fullName>
    </submittedName>
</protein>
<gene>
    <name evidence="2" type="ORF">IQ266_14030</name>
</gene>
<proteinExistence type="predicted"/>
<dbReference type="Pfam" id="PF05685">
    <property type="entry name" value="Uma2"/>
    <property type="match status" value="1"/>
</dbReference>
<dbReference type="InterPro" id="IPR011335">
    <property type="entry name" value="Restrct_endonuc-II-like"/>
</dbReference>
<keyword evidence="2" id="KW-0540">Nuclease</keyword>
<dbReference type="InterPro" id="IPR008538">
    <property type="entry name" value="Uma2"/>
</dbReference>
<sequence length="177" mass="19793">MTPAEYFKWEAQQEQRYEYLDGEVYAMAGGSLAHADIVLNFAMALKSQLRGSGYRVLSSGCKLGISEDGLFTYPDVSVTCDDRDKSATQFTQHPKLIIEVLSPSTEAYDRGGKFALYRQLESLEEYVLVGSETQTVEVFRRMADGSWAFLPDEMGDVRLESVDVTVTISAIYDDLVL</sequence>
<feature type="domain" description="Putative restriction endonuclease" evidence="1">
    <location>
        <begin position="4"/>
        <end position="152"/>
    </location>
</feature>
<accession>A0A928VQQ1</accession>
<dbReference type="EMBL" id="JADEXQ010000046">
    <property type="protein sequence ID" value="MBE9030850.1"/>
    <property type="molecule type" value="Genomic_DNA"/>
</dbReference>
<name>A0A928VQQ1_9CYAN</name>
<evidence type="ECO:0000313" key="3">
    <source>
        <dbReference type="Proteomes" id="UP000625316"/>
    </source>
</evidence>
<evidence type="ECO:0000313" key="2">
    <source>
        <dbReference type="EMBL" id="MBE9030850.1"/>
    </source>
</evidence>
<organism evidence="2 3">
    <name type="scientific">Romeriopsis navalis LEGE 11480</name>
    <dbReference type="NCBI Taxonomy" id="2777977"/>
    <lineage>
        <taxon>Bacteria</taxon>
        <taxon>Bacillati</taxon>
        <taxon>Cyanobacteriota</taxon>
        <taxon>Cyanophyceae</taxon>
        <taxon>Leptolyngbyales</taxon>
        <taxon>Leptolyngbyaceae</taxon>
        <taxon>Romeriopsis</taxon>
        <taxon>Romeriopsis navalis</taxon>
    </lineage>
</organism>
<dbReference type="GO" id="GO:0004519">
    <property type="term" value="F:endonuclease activity"/>
    <property type="evidence" value="ECO:0007669"/>
    <property type="project" value="UniProtKB-KW"/>
</dbReference>
<keyword evidence="3" id="KW-1185">Reference proteome</keyword>
<dbReference type="AlphaFoldDB" id="A0A928VQQ1"/>
<dbReference type="CDD" id="cd06260">
    <property type="entry name" value="DUF820-like"/>
    <property type="match status" value="1"/>
</dbReference>